<reference evidence="3" key="1">
    <citation type="submission" date="2022-07" db="EMBL/GenBank/DDBJ databases">
        <title>Evaluation of T. orientalis genome assembly methods using nanopore sequencing and analysis of variation between genomes.</title>
        <authorList>
            <person name="Yam J."/>
            <person name="Micallef M.L."/>
            <person name="Liu M."/>
            <person name="Djordjevic S.P."/>
            <person name="Bogema D.R."/>
            <person name="Jenkins C."/>
        </authorList>
    </citation>
    <scope>NUCLEOTIDE SEQUENCE</scope>
    <source>
        <strain evidence="3">Fish Creek</strain>
    </source>
</reference>
<gene>
    <name evidence="3" type="ORF">MACJ_003920</name>
</gene>
<feature type="chain" id="PRO_5037837598" description="Fam-c protein" evidence="2">
    <location>
        <begin position="26"/>
        <end position="156"/>
    </location>
</feature>
<evidence type="ECO:0000256" key="1">
    <source>
        <dbReference type="SAM" id="Phobius"/>
    </source>
</evidence>
<keyword evidence="1" id="KW-0812">Transmembrane</keyword>
<name>A0A976XIK7_THEOR</name>
<keyword evidence="1" id="KW-0472">Membrane</keyword>
<proteinExistence type="predicted"/>
<evidence type="ECO:0000313" key="3">
    <source>
        <dbReference type="EMBL" id="UVC54378.1"/>
    </source>
</evidence>
<feature type="signal peptide" evidence="2">
    <location>
        <begin position="1"/>
        <end position="25"/>
    </location>
</feature>
<evidence type="ECO:0000256" key="2">
    <source>
        <dbReference type="SAM" id="SignalP"/>
    </source>
</evidence>
<dbReference type="Proteomes" id="UP000244803">
    <property type="component" value="Chromosome 3"/>
</dbReference>
<evidence type="ECO:0000313" key="4">
    <source>
        <dbReference type="Proteomes" id="UP000244803"/>
    </source>
</evidence>
<feature type="transmembrane region" description="Helical" evidence="1">
    <location>
        <begin position="113"/>
        <end position="134"/>
    </location>
</feature>
<dbReference type="EMBL" id="CP056066">
    <property type="protein sequence ID" value="UVC54378.1"/>
    <property type="molecule type" value="Genomic_DNA"/>
</dbReference>
<accession>A0A976XIK7</accession>
<evidence type="ECO:0008006" key="5">
    <source>
        <dbReference type="Google" id="ProtNLM"/>
    </source>
</evidence>
<protein>
    <recommendedName>
        <fullName evidence="5">Fam-c protein</fullName>
    </recommendedName>
</protein>
<keyword evidence="1" id="KW-1133">Transmembrane helix</keyword>
<keyword evidence="2" id="KW-0732">Signal</keyword>
<organism evidence="3 4">
    <name type="scientific">Theileria orientalis</name>
    <dbReference type="NCBI Taxonomy" id="68886"/>
    <lineage>
        <taxon>Eukaryota</taxon>
        <taxon>Sar</taxon>
        <taxon>Alveolata</taxon>
        <taxon>Apicomplexa</taxon>
        <taxon>Aconoidasida</taxon>
        <taxon>Piroplasmida</taxon>
        <taxon>Theileriidae</taxon>
        <taxon>Theileria</taxon>
    </lineage>
</organism>
<sequence>MKLLKTRTLILLYLFLTCFNRCVHCGQGNRHETVPRNNNRNQLEYLDDIDDTYFNEDLRDNSSDDDIEGDNIFVRSPYLNSKYNSKARGKKNAKGKGEKTNLKTMMTDKTTGFLVSFILATLFISVLVIAGIMYKRHQIKKENMLKETSGLVSEAV</sequence>
<dbReference type="AlphaFoldDB" id="A0A976XIK7"/>